<gene>
    <name evidence="1" type="ORF">EVAR_98053_1</name>
</gene>
<evidence type="ECO:0000313" key="2">
    <source>
        <dbReference type="Proteomes" id="UP000299102"/>
    </source>
</evidence>
<evidence type="ECO:0000313" key="1">
    <source>
        <dbReference type="EMBL" id="GBP48869.1"/>
    </source>
</evidence>
<comment type="caution">
    <text evidence="1">The sequence shown here is derived from an EMBL/GenBank/DDBJ whole genome shotgun (WGS) entry which is preliminary data.</text>
</comment>
<proteinExistence type="predicted"/>
<dbReference type="Proteomes" id="UP000299102">
    <property type="component" value="Unassembled WGS sequence"/>
</dbReference>
<protein>
    <submittedName>
        <fullName evidence="1">Uncharacterized protein</fullName>
    </submittedName>
</protein>
<organism evidence="1 2">
    <name type="scientific">Eumeta variegata</name>
    <name type="common">Bagworm moth</name>
    <name type="synonym">Eumeta japonica</name>
    <dbReference type="NCBI Taxonomy" id="151549"/>
    <lineage>
        <taxon>Eukaryota</taxon>
        <taxon>Metazoa</taxon>
        <taxon>Ecdysozoa</taxon>
        <taxon>Arthropoda</taxon>
        <taxon>Hexapoda</taxon>
        <taxon>Insecta</taxon>
        <taxon>Pterygota</taxon>
        <taxon>Neoptera</taxon>
        <taxon>Endopterygota</taxon>
        <taxon>Lepidoptera</taxon>
        <taxon>Glossata</taxon>
        <taxon>Ditrysia</taxon>
        <taxon>Tineoidea</taxon>
        <taxon>Psychidae</taxon>
        <taxon>Oiketicinae</taxon>
        <taxon>Eumeta</taxon>
    </lineage>
</organism>
<accession>A0A4C1WEM4</accession>
<name>A0A4C1WEM4_EUMVA</name>
<keyword evidence="2" id="KW-1185">Reference proteome</keyword>
<dbReference type="EMBL" id="BGZK01000532">
    <property type="protein sequence ID" value="GBP48869.1"/>
    <property type="molecule type" value="Genomic_DNA"/>
</dbReference>
<sequence>MDKIQVDSGSRTGRGQGTAPAANLLCILYLSRTRLLEKLILVENVPRRNQRQEYTHETSVGRRKFPATPTGLARCPREASFYKTVLFAQRNK</sequence>
<reference evidence="1 2" key="1">
    <citation type="journal article" date="2019" name="Commun. Biol.">
        <title>The bagworm genome reveals a unique fibroin gene that provides high tensile strength.</title>
        <authorList>
            <person name="Kono N."/>
            <person name="Nakamura H."/>
            <person name="Ohtoshi R."/>
            <person name="Tomita M."/>
            <person name="Numata K."/>
            <person name="Arakawa K."/>
        </authorList>
    </citation>
    <scope>NUCLEOTIDE SEQUENCE [LARGE SCALE GENOMIC DNA]</scope>
</reference>
<dbReference type="AlphaFoldDB" id="A0A4C1WEM4"/>